<gene>
    <name evidence="1" type="ORF">AN396_08990</name>
</gene>
<organism evidence="1 2">
    <name type="scientific">Candidatus Epulonipiscium fishelsonii</name>
    <dbReference type="NCBI Taxonomy" id="77094"/>
    <lineage>
        <taxon>Bacteria</taxon>
        <taxon>Bacillati</taxon>
        <taxon>Bacillota</taxon>
        <taxon>Clostridia</taxon>
        <taxon>Lachnospirales</taxon>
        <taxon>Lachnospiraceae</taxon>
        <taxon>Candidatus Epulonipiscium</taxon>
    </lineage>
</organism>
<dbReference type="EMBL" id="LJDB01000070">
    <property type="protein sequence ID" value="ONI39166.1"/>
    <property type="molecule type" value="Genomic_DNA"/>
</dbReference>
<keyword evidence="2" id="KW-1185">Reference proteome</keyword>
<proteinExistence type="predicted"/>
<name>A0ACC8XAD1_9FIRM</name>
<evidence type="ECO:0000313" key="1">
    <source>
        <dbReference type="EMBL" id="ONI39166.1"/>
    </source>
</evidence>
<comment type="caution">
    <text evidence="1">The sequence shown here is derived from an EMBL/GenBank/DDBJ whole genome shotgun (WGS) entry which is preliminary data.</text>
</comment>
<evidence type="ECO:0000313" key="2">
    <source>
        <dbReference type="Proteomes" id="UP000188605"/>
    </source>
</evidence>
<accession>A0ACC8XAD1</accession>
<dbReference type="Proteomes" id="UP000188605">
    <property type="component" value="Unassembled WGS sequence"/>
</dbReference>
<protein>
    <submittedName>
        <fullName evidence="1">Uncharacterized protein</fullName>
    </submittedName>
</protein>
<sequence length="816" mass="94499">MEKLLLIDGLSILNRAFYALPLMTTKEGIYTNAVYGFIKTMLSLIETEKPDFLGVAFDVNRNTFRTNIASYYKETRKDSPAEFKSQIKLLKDVLDIMNIYRIEKEGFEADDLIGTISKKITSENIQIVITSGDKDLLQLATDRVQIQIPKTKNKATIIETYFEQDVINTYGVTPTEFIDVKGLMGDPSDNIKGVPSVGEKTATKLISEYKSIEELYENIDNMKKSKLKESLILYKDQAIESKLLATIDCNVDIKVDIENFKYDLAPTKQIEQLFTRLQFNSLLDKFSVKHLDPAKIYEIVHPMELSQMLIDQYECEISYEILYNLFELKVSIQNQNFAITFNLDNELDKMELSKFLINDDYMKIVYDSKKMRHELKAIDLKLGENVFDEFLAEYLTGEQENLRQTLEDFHMSKLFYDVEQPLAKVLFDMEVEGIKINLSELKQYGQKIMKFIEEEEKQVYEMVGEKFNINSPKQLGEVLFEKMNIPPVKKNKTGYSTSVDILEKLKPSYPVVERILKYRQYAKLNNTYVIGLEKVLTKDHKIHSTFTQTVTTTGRLSSTEPNLQNIPIRTELGHEIRKFFIPRSEDYIFLDADYSQIELRVLAGLSKDETLINAFKNNQDIHTLTASQVFNIPIEEVTPEHRYKAKAVNFGIVYGIGAFSLSEDIHVSVQEAQQYIDNYFKTYPKVKIYLDNLIQSATEKGYSTTVLNRRREILELRSPNFTTREFGKRIAMNTPIQGTSADIIKIAMIRVHKKFKENNFKSKLILTVHDELLIDTFIPEKDKVKEILKYEMENALDIGVELKVEIKEGKNWYDAK</sequence>
<reference evidence="1" key="1">
    <citation type="submission" date="2016-08" db="EMBL/GenBank/DDBJ databases">
        <authorList>
            <person name="Ngugi D.K."/>
            <person name="Miyake S."/>
            <person name="Stingl U."/>
        </authorList>
    </citation>
    <scope>NUCLEOTIDE SEQUENCE</scope>
    <source>
        <strain evidence="1">SCG-B11WGA-EpuloA1</strain>
    </source>
</reference>